<dbReference type="Pfam" id="PF03031">
    <property type="entry name" value="NIF"/>
    <property type="match status" value="1"/>
</dbReference>
<dbReference type="GO" id="GO:0005744">
    <property type="term" value="C:TIM23 mitochondrial import inner membrane translocase complex"/>
    <property type="evidence" value="ECO:0007669"/>
    <property type="project" value="UniProtKB-UniRule"/>
</dbReference>
<dbReference type="InterPro" id="IPR036412">
    <property type="entry name" value="HAD-like_sf"/>
</dbReference>
<protein>
    <recommendedName>
        <fullName evidence="1">Mitochondrial import inner membrane translocase subunit TIM50</fullName>
    </recommendedName>
</protein>
<keyword evidence="1" id="KW-0809">Transit peptide</keyword>
<dbReference type="PROSITE" id="PS50969">
    <property type="entry name" value="FCP1"/>
    <property type="match status" value="1"/>
</dbReference>
<evidence type="ECO:0000259" key="2">
    <source>
        <dbReference type="PROSITE" id="PS50969"/>
    </source>
</evidence>
<dbReference type="InterPro" id="IPR023214">
    <property type="entry name" value="HAD_sf"/>
</dbReference>
<name>A0AAD7UQN3_9STRA</name>
<dbReference type="GO" id="GO:0015031">
    <property type="term" value="P:protein transport"/>
    <property type="evidence" value="ECO:0007669"/>
    <property type="project" value="UniProtKB-KW"/>
</dbReference>
<comment type="subunit">
    <text evidence="1">Component of the TIM23 complex.</text>
</comment>
<keyword evidence="1" id="KW-0813">Transport</keyword>
<sequence>MLNCWCVREEEERGQSRRRQVALVLDIDGTMLSLGCDQPYAMGAMLRPHLDAFLDFCFAECIAVGIWTAASRGWARAFLEAVGPRPWAFVYSSERCSVDGYSLRTLKKLKKVWGNRRLRELGYTRDSTLIIDDAPEACRVNAGNAIYIPSYFGGEDDCLVKIARYIAALSATATPLSFLSRAISSRERRRPPQLPEAALPAIFSYLGRRHLQLPCVNTTWEYQFALALGRLADYYDDPPSPQKFFVSAPSYYPPCHHHHHHHHKDRRLLVYFDGDDHDDIFFSGG</sequence>
<comment type="caution">
    <text evidence="3">The sequence shown here is derived from an EMBL/GenBank/DDBJ whole genome shotgun (WGS) entry which is preliminary data.</text>
</comment>
<dbReference type="Proteomes" id="UP001230188">
    <property type="component" value="Unassembled WGS sequence"/>
</dbReference>
<dbReference type="SUPFAM" id="SSF56784">
    <property type="entry name" value="HAD-like"/>
    <property type="match status" value="1"/>
</dbReference>
<dbReference type="SMART" id="SM00577">
    <property type="entry name" value="CPDc"/>
    <property type="match status" value="1"/>
</dbReference>
<organism evidence="3 4">
    <name type="scientific">Chrysophaeum taylorii</name>
    <dbReference type="NCBI Taxonomy" id="2483200"/>
    <lineage>
        <taxon>Eukaryota</taxon>
        <taxon>Sar</taxon>
        <taxon>Stramenopiles</taxon>
        <taxon>Ochrophyta</taxon>
        <taxon>Pelagophyceae</taxon>
        <taxon>Pelagomonadales</taxon>
        <taxon>Pelagomonadaceae</taxon>
        <taxon>Chrysophaeum</taxon>
    </lineage>
</organism>
<dbReference type="InterPro" id="IPR004274">
    <property type="entry name" value="FCP1_dom"/>
</dbReference>
<dbReference type="AlphaFoldDB" id="A0AAD7UQN3"/>
<feature type="domain" description="FCP1 homology" evidence="2">
    <location>
        <begin position="16"/>
        <end position="169"/>
    </location>
</feature>
<gene>
    <name evidence="3" type="ORF">CTAYLR_001182</name>
</gene>
<proteinExistence type="inferred from homology"/>
<evidence type="ECO:0000313" key="4">
    <source>
        <dbReference type="Proteomes" id="UP001230188"/>
    </source>
</evidence>
<keyword evidence="1" id="KW-0496">Mitochondrion</keyword>
<evidence type="ECO:0000313" key="3">
    <source>
        <dbReference type="EMBL" id="KAJ8614243.1"/>
    </source>
</evidence>
<comment type="similarity">
    <text evidence="1">Belongs to the TIM50 family.</text>
</comment>
<keyword evidence="4" id="KW-1185">Reference proteome</keyword>
<dbReference type="PANTHER" id="PTHR12210">
    <property type="entry name" value="DULLARD PROTEIN PHOSPHATASE"/>
    <property type="match status" value="1"/>
</dbReference>
<dbReference type="EMBL" id="JAQMWT010000009">
    <property type="protein sequence ID" value="KAJ8614243.1"/>
    <property type="molecule type" value="Genomic_DNA"/>
</dbReference>
<comment type="subcellular location">
    <subcellularLocation>
        <location evidence="1">Mitochondrion inner membrane</location>
        <topology evidence="1">Single-pass membrane protein</topology>
    </subcellularLocation>
</comment>
<evidence type="ECO:0000256" key="1">
    <source>
        <dbReference type="RuleBase" id="RU365079"/>
    </source>
</evidence>
<keyword evidence="1" id="KW-0811">Translocation</keyword>
<accession>A0AAD7UQN3</accession>
<keyword evidence="1" id="KW-0653">Protein transport</keyword>
<dbReference type="Gene3D" id="3.40.50.1000">
    <property type="entry name" value="HAD superfamily/HAD-like"/>
    <property type="match status" value="1"/>
</dbReference>
<reference evidence="3" key="1">
    <citation type="submission" date="2023-01" db="EMBL/GenBank/DDBJ databases">
        <title>Metagenome sequencing of chrysophaentin producing Chrysophaeum taylorii.</title>
        <authorList>
            <person name="Davison J."/>
            <person name="Bewley C."/>
        </authorList>
    </citation>
    <scope>NUCLEOTIDE SEQUENCE</scope>
    <source>
        <strain evidence="3">NIES-1699</strain>
    </source>
</reference>
<dbReference type="InterPro" id="IPR050365">
    <property type="entry name" value="TIM50"/>
</dbReference>
<comment type="function">
    <text evidence="1">Essential component of the TIM23 complex, a complex that mediates the translocation of transit peptide-containing proteins across the mitochondrial inner membrane.</text>
</comment>